<dbReference type="SUPFAM" id="SSF55729">
    <property type="entry name" value="Acyl-CoA N-acyltransferases (Nat)"/>
    <property type="match status" value="1"/>
</dbReference>
<name>A0A1Y5P920_9MICO</name>
<accession>A0A1Y5P920</accession>
<dbReference type="CDD" id="cd04301">
    <property type="entry name" value="NAT_SF"/>
    <property type="match status" value="1"/>
</dbReference>
<dbReference type="AlphaFoldDB" id="A0A1Y5P920"/>
<dbReference type="GO" id="GO:0016747">
    <property type="term" value="F:acyltransferase activity, transferring groups other than amino-acyl groups"/>
    <property type="evidence" value="ECO:0007669"/>
    <property type="project" value="InterPro"/>
</dbReference>
<dbReference type="RefSeq" id="WP_295575952.1">
    <property type="nucleotide sequence ID" value="NZ_FLQR01000007.1"/>
</dbReference>
<dbReference type="PROSITE" id="PS51186">
    <property type="entry name" value="GNAT"/>
    <property type="match status" value="1"/>
</dbReference>
<dbReference type="InterPro" id="IPR000182">
    <property type="entry name" value="GNAT_dom"/>
</dbReference>
<evidence type="ECO:0000259" key="1">
    <source>
        <dbReference type="PROSITE" id="PS51186"/>
    </source>
</evidence>
<reference evidence="2" key="1">
    <citation type="submission" date="2016-03" db="EMBL/GenBank/DDBJ databases">
        <authorList>
            <person name="Ploux O."/>
        </authorList>
    </citation>
    <scope>NUCLEOTIDE SEQUENCE</scope>
    <source>
        <strain evidence="2">UC1</strain>
    </source>
</reference>
<dbReference type="InterPro" id="IPR016181">
    <property type="entry name" value="Acyl_CoA_acyltransferase"/>
</dbReference>
<dbReference type="EMBL" id="FLQR01000007">
    <property type="protein sequence ID" value="SBS72621.1"/>
    <property type="molecule type" value="Genomic_DNA"/>
</dbReference>
<organism evidence="2">
    <name type="scientific">uncultured Microbacterium sp</name>
    <dbReference type="NCBI Taxonomy" id="191216"/>
    <lineage>
        <taxon>Bacteria</taxon>
        <taxon>Bacillati</taxon>
        <taxon>Actinomycetota</taxon>
        <taxon>Actinomycetes</taxon>
        <taxon>Micrococcales</taxon>
        <taxon>Microbacteriaceae</taxon>
        <taxon>Microbacterium</taxon>
        <taxon>environmental samples</taxon>
    </lineage>
</organism>
<sequence>MSTPVLRHSPVREIPSETLYRLLWLRVSVFVVEQDAAYPELDGRDLEPDAVLHWAELDGIPVATLRVLREPDAVRIGRVATAPAARGQGLAASLMRRAIAEAGERSTFVLDAQEQLGDWYARFGFVVDGPAFVEDGIPHIPMRRPGGDPDVP</sequence>
<gene>
    <name evidence="2" type="ORF">MIPYR_30117</name>
</gene>
<evidence type="ECO:0000313" key="2">
    <source>
        <dbReference type="EMBL" id="SBS72621.1"/>
    </source>
</evidence>
<dbReference type="Pfam" id="PF13673">
    <property type="entry name" value="Acetyltransf_10"/>
    <property type="match status" value="1"/>
</dbReference>
<feature type="domain" description="N-acetyltransferase" evidence="1">
    <location>
        <begin position="9"/>
        <end position="147"/>
    </location>
</feature>
<dbReference type="Gene3D" id="3.40.630.30">
    <property type="match status" value="1"/>
</dbReference>
<proteinExistence type="predicted"/>
<protein>
    <recommendedName>
        <fullName evidence="1">N-acetyltransferase domain-containing protein</fullName>
    </recommendedName>
</protein>